<feature type="disulfide bond" evidence="9">
    <location>
        <begin position="202"/>
        <end position="213"/>
    </location>
</feature>
<evidence type="ECO:0000256" key="4">
    <source>
        <dbReference type="ARBA" id="ARBA00023157"/>
    </source>
</evidence>
<dbReference type="InterPro" id="IPR001156">
    <property type="entry name" value="Transferrin-like_dom"/>
</dbReference>
<feature type="disulfide bond" evidence="9">
    <location>
        <begin position="378"/>
        <end position="409"/>
    </location>
</feature>
<feature type="signal peptide" evidence="10">
    <location>
        <begin position="1"/>
        <end position="18"/>
    </location>
</feature>
<feature type="active site" description="Nucleophile" evidence="6">
    <location>
        <position position="290"/>
    </location>
</feature>
<proteinExistence type="inferred from homology"/>
<evidence type="ECO:0000256" key="2">
    <source>
        <dbReference type="ARBA" id="ARBA00022525"/>
    </source>
</evidence>
<evidence type="ECO:0000256" key="10">
    <source>
        <dbReference type="SAM" id="SignalP"/>
    </source>
</evidence>
<keyword evidence="13" id="KW-1185">Reference proteome</keyword>
<protein>
    <recommendedName>
        <fullName evidence="11">Transferrin-like domain-containing protein</fullName>
    </recommendedName>
</protein>
<sequence>MANGKSLLFFIAFAAAQAVSDGDKTVALRWCVTSQPEKAWCVQLGQALRLHTRIQLNCVQLNGILDCIKAIKDKKADAVTLGSEDIYLAGRHPHKLTPIAGEYDGKNQQDHSSCSYAVSVAKTTTSFNLKSLRGKKSCHPGVGKTIGWDLPIGALLQLGFLKWSGPTEGRVEKAVSRFFSGSCAPGAKTMTALDQQSSNKLCSLCKGTGNHHCTTSTREPYFNLAGAFKCLADEVGQVAFVKHSTVLARTTELERRNYRLLCRDGNRARVSRYKTCNIAPVSPHAVVGRSGEKETKDAILTFLKQAQKLFGKDGEHKSEFRLFGDKRSQVNNPMFRDSTQALFRLPPLSDYHSYLGPKFVRALEHLSGKEKTGPLRWCCIGDAERQKCDAWDPSKRKLLCVGATSIESCIWKIKIKEADAMTLDGGYVYAAGKCGLVPVMSEYYNSDKTCKNPKANTSGSYRAVAVVKKSNPGVSLRNLAGKKTCHTGVNRTAGWIIPVGRLVSSGDIGGCDVVGDAAAFFGSSCAPGAPKGSSLCQLCAGEAGQSVGTRRAHKCDGNANERYFGYTGAFRCLVEGGDVAFVKDKTVLENTDGANRASWAQNLRSSDFNLLCPDGSRAPVGRHSSCHLATVPGHAVVSRPAMKRAVRHFLEASQKDFGSSGKKIEIFSMFSSNGYKGRDLLFKDSTQCLIPVQSNGYRQFLGEKYVKVLDSLSACGPSELVETCEFDVCKVSKKYFNL</sequence>
<feature type="disulfide bond" evidence="9">
    <location>
        <begin position="388"/>
        <end position="400"/>
    </location>
</feature>
<keyword evidence="5 8" id="KW-0479">Metal-binding</keyword>
<evidence type="ECO:0000259" key="11">
    <source>
        <dbReference type="PROSITE" id="PS51408"/>
    </source>
</evidence>
<feature type="disulfide bond" evidence="9">
    <location>
        <begin position="41"/>
        <end position="58"/>
    </location>
</feature>
<evidence type="ECO:0000256" key="3">
    <source>
        <dbReference type="ARBA" id="ARBA00022737"/>
    </source>
</evidence>
<keyword evidence="2" id="KW-0964">Secreted</keyword>
<dbReference type="PANTHER" id="PTHR11485:SF29">
    <property type="entry name" value="TRANSFERRIN 2"/>
    <property type="match status" value="1"/>
</dbReference>
<dbReference type="FunFam" id="3.40.190.10:FF:000095">
    <property type="entry name" value="Lactotransferrin"/>
    <property type="match status" value="2"/>
</dbReference>
<feature type="chain" id="PRO_5034640787" description="Transferrin-like domain-containing protein" evidence="10">
    <location>
        <begin position="19"/>
        <end position="738"/>
    </location>
</feature>
<feature type="disulfide bond" evidence="9">
    <location>
        <begin position="511"/>
        <end position="715"/>
    </location>
</feature>
<dbReference type="SMART" id="SM00094">
    <property type="entry name" value="TR_FER"/>
    <property type="match status" value="2"/>
</dbReference>
<feature type="disulfide bond" evidence="9">
    <location>
        <begin position="485"/>
        <end position="572"/>
    </location>
</feature>
<feature type="binding site" evidence="8">
    <location>
        <position position="424"/>
    </location>
    <ligand>
        <name>Fe(3+)</name>
        <dbReference type="ChEBI" id="CHEBI:29034"/>
        <label>1</label>
    </ligand>
</feature>
<keyword evidence="5" id="KW-0410">Iron transport</keyword>
<evidence type="ECO:0000313" key="12">
    <source>
        <dbReference type="Ensembl" id="ENSEBUP00000012054.1"/>
    </source>
</evidence>
<dbReference type="PROSITE" id="PS00206">
    <property type="entry name" value="TRANSFERRIN_LIKE_2"/>
    <property type="match status" value="1"/>
</dbReference>
<feature type="binding site" evidence="8">
    <location>
        <position position="634"/>
    </location>
    <ligand>
        <name>Fe(3+)</name>
        <dbReference type="ChEBI" id="CHEBI:29034"/>
        <label>1</label>
    </ligand>
</feature>
<feature type="disulfide bond" evidence="9">
    <location>
        <begin position="31"/>
        <end position="67"/>
    </location>
</feature>
<keyword evidence="5 8" id="KW-0408">Iron</keyword>
<evidence type="ECO:0000256" key="6">
    <source>
        <dbReference type="PIRSR" id="PIRSR002549-1"/>
    </source>
</evidence>
<dbReference type="SUPFAM" id="SSF53850">
    <property type="entry name" value="Periplasmic binding protein-like II"/>
    <property type="match status" value="2"/>
</dbReference>
<dbReference type="GO" id="GO:0006826">
    <property type="term" value="P:iron ion transport"/>
    <property type="evidence" value="ECO:0007669"/>
    <property type="project" value="UniProtKB-KW"/>
</dbReference>
<feature type="active site" evidence="6">
    <location>
        <position position="95"/>
    </location>
</feature>
<evidence type="ECO:0000256" key="5">
    <source>
        <dbReference type="PIRNR" id="PIRNR002549"/>
    </source>
</evidence>
<feature type="binding site" evidence="7">
    <location>
        <position position="144"/>
    </location>
    <ligand>
        <name>hydrogencarbonate</name>
        <dbReference type="ChEBI" id="CHEBI:17544"/>
        <label>1</label>
    </ligand>
</feature>
<feature type="binding site" evidence="8">
    <location>
        <position position="284"/>
    </location>
    <ligand>
        <name>Fe(3+)</name>
        <dbReference type="ChEBI" id="CHEBI:29034"/>
        <label>1</label>
    </ligand>
</feature>
<feature type="domain" description="Transferrin-like" evidence="11">
    <location>
        <begin position="28"/>
        <end position="368"/>
    </location>
</feature>
<dbReference type="PROSITE" id="PS51408">
    <property type="entry name" value="TRANSFERRIN_LIKE_4"/>
    <property type="match status" value="2"/>
</dbReference>
<dbReference type="InterPro" id="IPR016357">
    <property type="entry name" value="Transferrin"/>
</dbReference>
<keyword evidence="10" id="KW-0732">Signal</keyword>
<dbReference type="GO" id="GO:0005886">
    <property type="term" value="C:plasma membrane"/>
    <property type="evidence" value="ECO:0007669"/>
    <property type="project" value="TreeGrafter"/>
</dbReference>
<dbReference type="GO" id="GO:0005769">
    <property type="term" value="C:early endosome"/>
    <property type="evidence" value="ECO:0007669"/>
    <property type="project" value="TreeGrafter"/>
</dbReference>
<dbReference type="AlphaFoldDB" id="A0A8C4WUU4"/>
<evidence type="ECO:0000313" key="13">
    <source>
        <dbReference type="Proteomes" id="UP000694388"/>
    </source>
</evidence>
<feature type="binding site" evidence="8">
    <location>
        <position position="566"/>
    </location>
    <ligand>
        <name>Fe(3+)</name>
        <dbReference type="ChEBI" id="CHEBI:29034"/>
        <label>2</label>
    </ligand>
</feature>
<evidence type="ECO:0000256" key="9">
    <source>
        <dbReference type="PIRSR" id="PIRSR002549-4"/>
    </source>
</evidence>
<feature type="binding site" evidence="7">
    <location>
        <position position="491"/>
    </location>
    <ligand>
        <name>hydrogencarbonate</name>
        <dbReference type="ChEBI" id="CHEBI:17544"/>
        <label>1</label>
    </ligand>
</feature>
<dbReference type="Gene3D" id="3.40.190.10">
    <property type="entry name" value="Periplasmic binding protein-like II"/>
    <property type="match status" value="4"/>
</dbReference>
<feature type="disulfide bond" evidence="9">
    <location>
        <begin position="612"/>
        <end position="626"/>
    </location>
</feature>
<comment type="subcellular location">
    <subcellularLocation>
        <location evidence="1">Secreted</location>
    </subcellularLocation>
</comment>
<keyword evidence="3" id="KW-0677">Repeat</keyword>
<dbReference type="InterPro" id="IPR018195">
    <property type="entry name" value="Transferrin_Fe_BS"/>
</dbReference>
<feature type="binding site" evidence="7">
    <location>
        <position position="494"/>
    </location>
    <ligand>
        <name>hydrogencarbonate</name>
        <dbReference type="ChEBI" id="CHEBI:17544"/>
        <label>1</label>
    </ligand>
</feature>
<keyword evidence="4 9" id="KW-1015">Disulfide bond</keyword>
<feature type="binding site" evidence="8">
    <location>
        <position position="461"/>
    </location>
    <ligand>
        <name>Fe(3+)</name>
        <dbReference type="ChEBI" id="CHEBI:29034"/>
        <label>1</label>
    </ligand>
</feature>
<dbReference type="PROSITE" id="PS00205">
    <property type="entry name" value="TRANSFERRIN_LIKE_1"/>
    <property type="match status" value="1"/>
</dbReference>
<dbReference type="PROSITE" id="PS00207">
    <property type="entry name" value="TRANSFERRIN_LIKE_3"/>
    <property type="match status" value="2"/>
</dbReference>
<reference evidence="12" key="2">
    <citation type="submission" date="2025-09" db="UniProtKB">
        <authorList>
            <consortium name="Ensembl"/>
        </authorList>
    </citation>
    <scope>IDENTIFICATION</scope>
</reference>
<feature type="binding site" evidence="7">
    <location>
        <position position="487"/>
    </location>
    <ligand>
        <name>hydrogencarbonate</name>
        <dbReference type="ChEBI" id="CHEBI:17544"/>
        <label>2</label>
    </ligand>
</feature>
<feature type="disulfide bond" evidence="9">
    <location>
        <begin position="536"/>
        <end position="555"/>
    </location>
</feature>
<dbReference type="GO" id="GO:0055037">
    <property type="term" value="C:recycling endosome"/>
    <property type="evidence" value="ECO:0007669"/>
    <property type="project" value="TreeGrafter"/>
</dbReference>
<feature type="domain" description="Transferrin-like" evidence="11">
    <location>
        <begin position="375"/>
        <end position="714"/>
    </location>
</feature>
<dbReference type="PIRSF" id="PIRSF002549">
    <property type="entry name" value="Transferrin"/>
    <property type="match status" value="1"/>
</dbReference>
<dbReference type="GeneTree" id="ENSGT00940000156055"/>
<dbReference type="Pfam" id="PF00405">
    <property type="entry name" value="Transferrin"/>
    <property type="match status" value="2"/>
</dbReference>
<organism evidence="12 13">
    <name type="scientific">Eptatretus burgeri</name>
    <name type="common">Inshore hagfish</name>
    <dbReference type="NCBI Taxonomy" id="7764"/>
    <lineage>
        <taxon>Eukaryota</taxon>
        <taxon>Metazoa</taxon>
        <taxon>Chordata</taxon>
        <taxon>Craniata</taxon>
        <taxon>Vertebrata</taxon>
        <taxon>Cyclostomata</taxon>
        <taxon>Myxini</taxon>
        <taxon>Myxiniformes</taxon>
        <taxon>Myxinidae</taxon>
        <taxon>Eptatretinae</taxon>
        <taxon>Eptatretus</taxon>
    </lineage>
</organism>
<feature type="disulfide bond" evidence="9">
    <location>
        <begin position="525"/>
        <end position="539"/>
    </location>
</feature>
<evidence type="ECO:0000256" key="1">
    <source>
        <dbReference type="ARBA" id="ARBA00004613"/>
    </source>
</evidence>
<keyword evidence="5" id="KW-0813">Transport</keyword>
<feature type="disulfide bond" evidence="9">
    <location>
        <begin position="434"/>
        <end position="724"/>
    </location>
</feature>
<keyword evidence="5" id="KW-0406">Ion transport</keyword>
<dbReference type="GO" id="GO:0046872">
    <property type="term" value="F:metal ion binding"/>
    <property type="evidence" value="ECO:0007669"/>
    <property type="project" value="UniProtKB-KW"/>
</dbReference>
<dbReference type="PANTHER" id="PTHR11485">
    <property type="entry name" value="TRANSFERRIN"/>
    <property type="match status" value="1"/>
</dbReference>
<feature type="binding site" evidence="7">
    <location>
        <position position="493"/>
    </location>
    <ligand>
        <name>hydrogencarbonate</name>
        <dbReference type="ChEBI" id="CHEBI:17544"/>
        <label>1</label>
    </ligand>
</feature>
<evidence type="ECO:0000256" key="8">
    <source>
        <dbReference type="PIRSR" id="PIRSR002549-3"/>
    </source>
</evidence>
<comment type="similarity">
    <text evidence="5">Belongs to the transferrin family.</text>
</comment>
<name>A0A8C4WUU4_EPTBU</name>
<dbReference type="Proteomes" id="UP000694388">
    <property type="component" value="Unplaced"/>
</dbReference>
<feature type="binding site" evidence="7">
    <location>
        <position position="147"/>
    </location>
    <ligand>
        <name>hydrogencarbonate</name>
        <dbReference type="ChEBI" id="CHEBI:17544"/>
        <label>1</label>
    </ligand>
</feature>
<reference evidence="12" key="1">
    <citation type="submission" date="2025-08" db="UniProtKB">
        <authorList>
            <consortium name="Ensembl"/>
        </authorList>
    </citation>
    <scope>IDENTIFICATION</scope>
</reference>
<dbReference type="GO" id="GO:0005615">
    <property type="term" value="C:extracellular space"/>
    <property type="evidence" value="ECO:0007669"/>
    <property type="project" value="InterPro"/>
</dbReference>
<accession>A0A8C4WUU4</accession>
<feature type="disulfide bond" evidence="9">
    <location>
        <begin position="262"/>
        <end position="276"/>
    </location>
</feature>
<feature type="disulfide bond" evidence="9">
    <location>
        <begin position="183"/>
        <end position="205"/>
    </location>
</feature>
<dbReference type="PRINTS" id="PR00422">
    <property type="entry name" value="TRANSFERRIN"/>
</dbReference>
<dbReference type="Ensembl" id="ENSEBUT00000012631.1">
    <property type="protein sequence ID" value="ENSEBUP00000012054.1"/>
    <property type="gene ID" value="ENSEBUG00000007704.1"/>
</dbReference>
<feature type="disulfide bond" evidence="9">
    <location>
        <begin position="138"/>
        <end position="230"/>
    </location>
</feature>
<evidence type="ECO:0000256" key="7">
    <source>
        <dbReference type="PIRSR" id="PIRSR002549-2"/>
    </source>
</evidence>